<name>A0AAV9ZVS2_9AGAR</name>
<feature type="compositionally biased region" description="Basic residues" evidence="1">
    <location>
        <begin position="33"/>
        <end position="42"/>
    </location>
</feature>
<feature type="compositionally biased region" description="Polar residues" evidence="1">
    <location>
        <begin position="55"/>
        <end position="85"/>
    </location>
</feature>
<feature type="region of interest" description="Disordered" evidence="1">
    <location>
        <begin position="1"/>
        <end position="158"/>
    </location>
</feature>
<comment type="caution">
    <text evidence="2">The sequence shown here is derived from an EMBL/GenBank/DDBJ whole genome shotgun (WGS) entry which is preliminary data.</text>
</comment>
<accession>A0AAV9ZVS2</accession>
<gene>
    <name evidence="2" type="ORF">R3P38DRAFT_2801021</name>
</gene>
<proteinExistence type="predicted"/>
<evidence type="ECO:0000256" key="1">
    <source>
        <dbReference type="SAM" id="MobiDB-lite"/>
    </source>
</evidence>
<sequence length="158" mass="16840">MFQYRWKAFTPPASSSDRFADNLEPDATETKRRPGRPKGSKNKPKELPPPVRTPAKSSTVQKKHSQAGSNVPNVSQSNGTASFSSLARGLLRPRSPILTPVLTETANSSPDVRAVTPATSDPSSPPIPPPSSVATIPSLPPARSTLERARQIAGDPVR</sequence>
<organism evidence="2 3">
    <name type="scientific">Favolaschia claudopus</name>
    <dbReference type="NCBI Taxonomy" id="2862362"/>
    <lineage>
        <taxon>Eukaryota</taxon>
        <taxon>Fungi</taxon>
        <taxon>Dikarya</taxon>
        <taxon>Basidiomycota</taxon>
        <taxon>Agaricomycotina</taxon>
        <taxon>Agaricomycetes</taxon>
        <taxon>Agaricomycetidae</taxon>
        <taxon>Agaricales</taxon>
        <taxon>Marasmiineae</taxon>
        <taxon>Mycenaceae</taxon>
        <taxon>Favolaschia</taxon>
    </lineage>
</organism>
<dbReference type="Proteomes" id="UP001362999">
    <property type="component" value="Unassembled WGS sequence"/>
</dbReference>
<evidence type="ECO:0000313" key="3">
    <source>
        <dbReference type="Proteomes" id="UP001362999"/>
    </source>
</evidence>
<keyword evidence="3" id="KW-1185">Reference proteome</keyword>
<protein>
    <submittedName>
        <fullName evidence="2">Uncharacterized protein</fullName>
    </submittedName>
</protein>
<evidence type="ECO:0000313" key="2">
    <source>
        <dbReference type="EMBL" id="KAK6993046.1"/>
    </source>
</evidence>
<dbReference type="EMBL" id="JAWWNJ010000104">
    <property type="protein sequence ID" value="KAK6993046.1"/>
    <property type="molecule type" value="Genomic_DNA"/>
</dbReference>
<reference evidence="2 3" key="1">
    <citation type="journal article" date="2024" name="J Genomics">
        <title>Draft genome sequencing and assembly of Favolaschia claudopus CIRM-BRFM 2984 isolated from oak limbs.</title>
        <authorList>
            <person name="Navarro D."/>
            <person name="Drula E."/>
            <person name="Chaduli D."/>
            <person name="Cazenave R."/>
            <person name="Ahrendt S."/>
            <person name="Wang J."/>
            <person name="Lipzen A."/>
            <person name="Daum C."/>
            <person name="Barry K."/>
            <person name="Grigoriev I.V."/>
            <person name="Favel A."/>
            <person name="Rosso M.N."/>
            <person name="Martin F."/>
        </authorList>
    </citation>
    <scope>NUCLEOTIDE SEQUENCE [LARGE SCALE GENOMIC DNA]</scope>
    <source>
        <strain evidence="2 3">CIRM-BRFM 2984</strain>
    </source>
</reference>
<dbReference type="AlphaFoldDB" id="A0AAV9ZVS2"/>